<dbReference type="SUPFAM" id="SSF100909">
    <property type="entry name" value="IP3 receptor type 1 binding core, domain 2"/>
    <property type="match status" value="2"/>
</dbReference>
<dbReference type="EMBL" id="JAVRJZ010000017">
    <property type="protein sequence ID" value="KAK2709545.1"/>
    <property type="molecule type" value="Genomic_DNA"/>
</dbReference>
<dbReference type="SMART" id="SM00472">
    <property type="entry name" value="MIR"/>
    <property type="match status" value="2"/>
</dbReference>
<keyword evidence="10 16" id="KW-1133">Transmembrane helix</keyword>
<dbReference type="InterPro" id="IPR035910">
    <property type="entry name" value="RyR/IP3R_RIH_dom_sf"/>
</dbReference>
<dbReference type="GO" id="GO:0051209">
    <property type="term" value="P:release of sequestered calcium ion into cytosol"/>
    <property type="evidence" value="ECO:0007669"/>
    <property type="project" value="UniProtKB-UniRule"/>
</dbReference>
<evidence type="ECO:0000256" key="12">
    <source>
        <dbReference type="ARBA" id="ARBA00023136"/>
    </source>
</evidence>
<evidence type="ECO:0000256" key="6">
    <source>
        <dbReference type="ARBA" id="ARBA00022692"/>
    </source>
</evidence>
<dbReference type="InterPro" id="IPR005821">
    <property type="entry name" value="Ion_trans_dom"/>
</dbReference>
<keyword evidence="11 16" id="KW-0406">Ion transport</keyword>
<evidence type="ECO:0000256" key="3">
    <source>
        <dbReference type="ARBA" id="ARBA00022448"/>
    </source>
</evidence>
<comment type="caution">
    <text evidence="19">The sequence shown here is derived from an EMBL/GenBank/DDBJ whole genome shotgun (WGS) entry which is preliminary data.</text>
</comment>
<sequence>MSDSKNELLHMGDIVTLYADSAETGFLSTLGLVDDRCVVEPKGGDLTTPPAKFRDCRFKICPMNRYSAQKQFWRAAKQNSASTNNPVDPELMTRLHHAAEVERKQNETENKKVYGSEVYYGNAVQLLHIKSNKFLTVNKRLPALVEKNAMRVYLDSSGNEGSWFYISPCYKIRSNGDIIVIGEPVVFNPVGNSHQALHVSSMDLPGMPGFKEVNVLNTPTPWKINLFLDYQDNQEEILKGGDVIRLFHTEQERFVTCDEYKDVNYIFLRATGRSSATAATSSKALWEVEIVQLDPCQSGAAHWNSLFRFKHLATGFYLGGAQLDPAIINAESNRRRHSDIPDDIVLQLVPSDSLNDVGTVFDLGQTSVARRADSLVPQSSYVKLRLVASDKWVTSTSIPIDGDEEKPVMSMVGLSGENDREAFALVPVSPTEVRDLDFANDACNVLTKFVSSVNDGTVSINDRKCVISLVQEVIYFIANLEAEQNRPDALELVVANPNRDRQKLLREQAILKHIFMILEFPDLATDKRPFKLSDLKDAKHSAYKTLCRLCYRLLKLSQQNYRKNQEYIAKYFGFMQKQIGYDILAEDTITALLHNNRKLLEKHVTETEIETFVGLVRDNASQWDSRFLDYLSDLCVSNHTAIPATQELICKSVLKNTNRDILISTSFVEVHEVDESGQEKNPELQVALAWGKNIRQRVISDIASGAKNELADDLKILNYYRHQLDLYSNMCLDRQYLAINAFSKDLNVELILKCMSDTELPCGLRASFCRLMLHMHVDRDPQEPVTQVRYARLWSEIPEQLSIEDYDAKQLSSKSVTGIHEKFADTLSFVESYLLELSSDMWTFDEKGRNILTFEVVKLARELVYFGFYGFKDLLRLTRILLAILDGTNTSEHVAAALGELKKEGRVKGSIGDMSVVAGNLALSTVGIDTLPKSQSTFSAHEDPIVLDTKLKIIEILEFIMNVRLDYRISCLLSIFRKDFGRIDGDRDAAIADFQNSIDIQSIEERAGNIFNYSGEYAALDLDGQGGKLFLRVLLGLNLHDSISLVTGSLRLLFRHFSQRQEVIEAFKQVQLLVSDSDIEHYKQIRKDLDELRLLVEKSELWVYKGKNIANRGDNNNNNNNNMEDKESSKSSVRRVTRKLTKDDRSESAIDLDIGPPVDKAQQDNYKAIQQILMRMIKLCTRVLSGGETKPKKHEQRLLRNMGVHMVVLDFLRIPYDTEDDSRMNELMKLAHLFLQSFCRWNNANQNLLHKHLDLFLTPGLLEAETMCAIFEDNEVLCNEVSEKVVQHFIHCIESHMKHTSYLRFLQLVITPANQVLRRCQDLIMAELCGADDVLVFYSDRPSFSAFLEMMQSERHRTDDASPLRYHIELIRLLGYCTIGKNLFTELKAQSMLPLEDLVDIVCNPFCVPEVKDVYITFLNHCYIDTEVEVKDIFASCRIWDLFVKSFVLDLTILSDPNYDHGTANMALENYVTATMVNVIATFFKSPFSDTKTVATSRQPVFVQLLQAVYTLCQCSWLSSNKRSNVENCLRVMCDTGKQVSISIPQDLEHQLATVVSKTIGGFKTAKWLRDPLTAREDSPIVKQERTIIDSLTSIVDELQVRLAPLIEAELSVLVDIFYRPEALFIAGTSAKTKCEEIGFIKKLIAHTKKIFETQEEKLCLRVLISLREMMALKSRFRKEGRRLRRTAIEKYLGSDIEIVPTEKIPGKPKEVMNKPKEANKQSQTTDSKKIAGPGGMMVRRAGKTLHEVQCTLDSQGASDLVVELIMKCGTNTAIFQSAIELGIALLEGGNPVIQKSIYNKLQNPEIAQEFLKVICGKMREAQTEIKTYGAGSNPSTDDEPSMKKKENPSDSSGKEAVELPPKINVMGPVLRFLQLLCENHNRDLQNFLRTQNSKNNYNLISETLVFLDCICGSTTGSLGLLALYINKQNISLINQTLESLTEYCQGPCHDNQNCIAMHESNGLDIVVGLLTADINVLVDQTKILELKNNASKLLLAIMESRTDTENAERILGNMNPKQMIEAAVAAYQKGHKEGLHGAGFKEMGHNLYILCHKLAKHNKEMSALLKPVEDSDSEAALSYFASHTGQIEIEREDKRLEQIVFPIPEICEYIVEETKQKVFQSCDRDDKGSKVSDFFSRVDGLYEEMRWQKKLRSFSTLYWTSAQMSQSGRILFYLALMVNVIIIFFYPFFGEASRTYYTLQRYFNLIFSIFLISLMTSFIYKDKQKAKDLAFCTFVLLIVILFGPHPALVFFGALKVVIKVVHIVSIMGNYGMFPNTFIEAVKNYELVYHFLYLVVSLVGLIIHPFCYAFLLLDVIYREETLKNVIQSVTKNGRSIILTAALGFVLVYLFSIVGFIFFQDDFQLEIEPIVRPSCGDVSEFESGLPQSSECLAQLGESTRQRSCDTLLMCIITALHLGVRSGGGVGDILRKIGPEEPGYIYRVVYDMFFFFVMIVIVLNLIFGVIIDTFADKRTEKDKREEILKNSCFICGLERTSFDNKAVTFEYHIRCEHNMWHYLFFLILIKTKDPTEFTGPESFVADMIQEKNLDWFPRLRALSLDDSEVSEQNELRTLQGQLATTQEAILVLSKQLSDLKDQMTEQRKQKQRSGLVNYTHNHTM</sequence>
<comment type="function">
    <text evidence="16">Receptor for inositol 1,4,5-trisphosphate, a second messenger that mediates the release of intracellular calcium.</text>
</comment>
<feature type="transmembrane region" description="Helical" evidence="16">
    <location>
        <begin position="2202"/>
        <end position="2221"/>
    </location>
</feature>
<reference evidence="19" key="1">
    <citation type="submission" date="2023-07" db="EMBL/GenBank/DDBJ databases">
        <title>Chromosome-level genome assembly of Artemia franciscana.</title>
        <authorList>
            <person name="Jo E."/>
        </authorList>
    </citation>
    <scope>NUCLEOTIDE SEQUENCE</scope>
    <source>
        <tissue evidence="19">Whole body</tissue>
    </source>
</reference>
<feature type="region of interest" description="Disordered" evidence="17">
    <location>
        <begin position="1826"/>
        <end position="1859"/>
    </location>
</feature>
<dbReference type="InterPro" id="IPR036300">
    <property type="entry name" value="MIR_dom_sf"/>
</dbReference>
<organism evidence="19 20">
    <name type="scientific">Artemia franciscana</name>
    <name type="common">Brine shrimp</name>
    <name type="synonym">Artemia sanfranciscana</name>
    <dbReference type="NCBI Taxonomy" id="6661"/>
    <lineage>
        <taxon>Eukaryota</taxon>
        <taxon>Metazoa</taxon>
        <taxon>Ecdysozoa</taxon>
        <taxon>Arthropoda</taxon>
        <taxon>Crustacea</taxon>
        <taxon>Branchiopoda</taxon>
        <taxon>Anostraca</taxon>
        <taxon>Artemiidae</taxon>
        <taxon>Artemia</taxon>
    </lineage>
</organism>
<dbReference type="Pfam" id="PF08709">
    <property type="entry name" value="Ins145_P3_rec"/>
    <property type="match status" value="1"/>
</dbReference>
<dbReference type="Pfam" id="PF08454">
    <property type="entry name" value="RIH_assoc"/>
    <property type="match status" value="1"/>
</dbReference>
<dbReference type="Proteomes" id="UP001187531">
    <property type="component" value="Unassembled WGS sequence"/>
</dbReference>
<evidence type="ECO:0000256" key="1">
    <source>
        <dbReference type="ARBA" id="ARBA00004477"/>
    </source>
</evidence>
<keyword evidence="13 16" id="KW-0675">Receptor</keyword>
<protein>
    <recommendedName>
        <fullName evidence="16">Inositol 1,4,5-trisphosphate receptor</fullName>
    </recommendedName>
</protein>
<dbReference type="InterPro" id="IPR013662">
    <property type="entry name" value="RIH_assoc-dom"/>
</dbReference>
<evidence type="ECO:0000256" key="10">
    <source>
        <dbReference type="ARBA" id="ARBA00022989"/>
    </source>
</evidence>
<comment type="subcellular location">
    <subcellularLocation>
        <location evidence="1 16">Endoplasmic reticulum membrane</location>
        <topology evidence="1 16">Multi-pass membrane protein</topology>
    </subcellularLocation>
</comment>
<keyword evidence="20" id="KW-1185">Reference proteome</keyword>
<dbReference type="FunFam" id="2.80.10.50:FF:000002">
    <property type="entry name" value="Inositol 1,4,5-trisphosphate receptor type 2"/>
    <property type="match status" value="1"/>
</dbReference>
<evidence type="ECO:0000259" key="18">
    <source>
        <dbReference type="PROSITE" id="PS50919"/>
    </source>
</evidence>
<evidence type="ECO:0000256" key="9">
    <source>
        <dbReference type="ARBA" id="ARBA00022837"/>
    </source>
</evidence>
<dbReference type="InterPro" id="IPR000493">
    <property type="entry name" value="InsP3_rcpt"/>
</dbReference>
<dbReference type="PANTHER" id="PTHR45816:SF4">
    <property type="entry name" value="RYR_IP3R HOMOLOGY ASSOCIATED DOMAIN-CONTAINING PROTEIN"/>
    <property type="match status" value="1"/>
</dbReference>
<dbReference type="FunFam" id="1.25.10.30:FF:000001">
    <property type="entry name" value="Inositol 1,4,5-trisphosphate receptor, type 2"/>
    <property type="match status" value="1"/>
</dbReference>
<feature type="transmembrane region" description="Helical" evidence="16">
    <location>
        <begin position="2230"/>
        <end position="2255"/>
    </location>
</feature>
<dbReference type="InterPro" id="IPR023298">
    <property type="entry name" value="ATPase_P-typ_TM_dom_sf"/>
</dbReference>
<dbReference type="Gene3D" id="1.10.287.70">
    <property type="match status" value="1"/>
</dbReference>
<evidence type="ECO:0000256" key="17">
    <source>
        <dbReference type="SAM" id="MobiDB-lite"/>
    </source>
</evidence>
<keyword evidence="7" id="KW-0677">Repeat</keyword>
<feature type="transmembrane region" description="Helical" evidence="16">
    <location>
        <begin position="2171"/>
        <end position="2190"/>
    </location>
</feature>
<dbReference type="GO" id="GO:0070679">
    <property type="term" value="F:inositol 1,4,5 trisphosphate binding"/>
    <property type="evidence" value="ECO:0007669"/>
    <property type="project" value="UniProtKB-UniRule"/>
</dbReference>
<dbReference type="InterPro" id="IPR016093">
    <property type="entry name" value="MIR_motif"/>
</dbReference>
<feature type="compositionally biased region" description="Polar residues" evidence="17">
    <location>
        <begin position="2606"/>
        <end position="2618"/>
    </location>
</feature>
<accession>A0AA88L6A2</accession>
<dbReference type="PROSITE" id="PS50919">
    <property type="entry name" value="MIR"/>
    <property type="match status" value="2"/>
</dbReference>
<evidence type="ECO:0000256" key="4">
    <source>
        <dbReference type="ARBA" id="ARBA00022568"/>
    </source>
</evidence>
<dbReference type="Gene3D" id="2.80.10.50">
    <property type="match status" value="2"/>
</dbReference>
<dbReference type="InterPro" id="IPR015925">
    <property type="entry name" value="Ryanodine_IP3_receptor"/>
</dbReference>
<keyword evidence="14 16" id="KW-1071">Ligand-gated ion channel</keyword>
<feature type="compositionally biased region" description="Basic and acidic residues" evidence="17">
    <location>
        <begin position="1706"/>
        <end position="1720"/>
    </location>
</feature>
<dbReference type="PRINTS" id="PR00779">
    <property type="entry name" value="INSP3RECEPTR"/>
</dbReference>
<evidence type="ECO:0000256" key="13">
    <source>
        <dbReference type="ARBA" id="ARBA00023170"/>
    </source>
</evidence>
<dbReference type="Pfam" id="PF01365">
    <property type="entry name" value="RYDR_ITPR"/>
    <property type="match status" value="2"/>
</dbReference>
<dbReference type="Pfam" id="PF00520">
    <property type="entry name" value="Ion_trans"/>
    <property type="match status" value="1"/>
</dbReference>
<feature type="transmembrane region" description="Helical" evidence="16">
    <location>
        <begin position="2336"/>
        <end position="2358"/>
    </location>
</feature>
<dbReference type="SUPFAM" id="SSF82109">
    <property type="entry name" value="MIR domain"/>
    <property type="match status" value="2"/>
</dbReference>
<keyword evidence="15 16" id="KW-0407">Ion channel</keyword>
<feature type="region of interest" description="Disordered" evidence="17">
    <location>
        <begin position="1110"/>
        <end position="1155"/>
    </location>
</feature>
<feature type="domain" description="MIR" evidence="18">
    <location>
        <begin position="235"/>
        <end position="291"/>
    </location>
</feature>
<dbReference type="PANTHER" id="PTHR45816">
    <property type="entry name" value="MIR DOMAIN-CONTAINING PROTEIN"/>
    <property type="match status" value="1"/>
</dbReference>
<comment type="domain">
    <text evidence="16">The receptor contains a calcium channel in its C-terminal extremity. Its large N-terminal cytoplasmic region has the ligand-binding site in the N-terminus and modulatory sites in the middle portion immediately upstream of the channel region.</text>
</comment>
<evidence type="ECO:0000256" key="8">
    <source>
        <dbReference type="ARBA" id="ARBA00022824"/>
    </source>
</evidence>
<evidence type="ECO:0000256" key="2">
    <source>
        <dbReference type="ARBA" id="ARBA00009453"/>
    </source>
</evidence>
<feature type="transmembrane region" description="Helical" evidence="16">
    <location>
        <begin position="2291"/>
        <end position="2316"/>
    </location>
</feature>
<evidence type="ECO:0000313" key="20">
    <source>
        <dbReference type="Proteomes" id="UP001187531"/>
    </source>
</evidence>
<dbReference type="Pfam" id="PF02815">
    <property type="entry name" value="MIR"/>
    <property type="match status" value="1"/>
</dbReference>
<evidence type="ECO:0000256" key="14">
    <source>
        <dbReference type="ARBA" id="ARBA00023286"/>
    </source>
</evidence>
<feature type="domain" description="MIR" evidence="18">
    <location>
        <begin position="115"/>
        <end position="169"/>
    </location>
</feature>
<keyword evidence="8 16" id="KW-0256">Endoplasmic reticulum</keyword>
<keyword evidence="4 16" id="KW-0109">Calcium transport</keyword>
<feature type="region of interest" description="Disordered" evidence="17">
    <location>
        <begin position="1706"/>
        <end position="1735"/>
    </location>
</feature>
<evidence type="ECO:0000256" key="11">
    <source>
        <dbReference type="ARBA" id="ARBA00023065"/>
    </source>
</evidence>
<comment type="subunit">
    <text evidence="16">Homotetramer.</text>
</comment>
<gene>
    <name evidence="19" type="ORF">QYM36_013271</name>
</gene>
<feature type="compositionally biased region" description="Basic and acidic residues" evidence="17">
    <location>
        <begin position="1841"/>
        <end position="1858"/>
    </location>
</feature>
<comment type="similarity">
    <text evidence="2 16">Belongs to the InsP3 receptor family.</text>
</comment>
<feature type="region of interest" description="Disordered" evidence="17">
    <location>
        <begin position="2599"/>
        <end position="2618"/>
    </location>
</feature>
<name>A0AA88L6A2_ARTSF</name>
<keyword evidence="9 16" id="KW-0106">Calcium</keyword>
<keyword evidence="5 16" id="KW-0107">Calcium channel</keyword>
<feature type="transmembrane region" description="Helical" evidence="16">
    <location>
        <begin position="2446"/>
        <end position="2469"/>
    </location>
</feature>
<keyword evidence="3 16" id="KW-0813">Transport</keyword>
<proteinExistence type="inferred from homology"/>
<evidence type="ECO:0000256" key="5">
    <source>
        <dbReference type="ARBA" id="ARBA00022673"/>
    </source>
</evidence>
<dbReference type="InterPro" id="IPR014821">
    <property type="entry name" value="Ins145_P3_rcpt"/>
</dbReference>
<evidence type="ECO:0000313" key="19">
    <source>
        <dbReference type="EMBL" id="KAK2709545.1"/>
    </source>
</evidence>
<evidence type="ECO:0000256" key="7">
    <source>
        <dbReference type="ARBA" id="ARBA00022737"/>
    </source>
</evidence>
<dbReference type="Gene3D" id="1.25.10.30">
    <property type="entry name" value="IP3 receptor type 1 binding core, RIH domain"/>
    <property type="match status" value="1"/>
</dbReference>
<keyword evidence="6 16" id="KW-0812">Transmembrane</keyword>
<dbReference type="GO" id="GO:0005789">
    <property type="term" value="C:endoplasmic reticulum membrane"/>
    <property type="evidence" value="ECO:0007669"/>
    <property type="project" value="UniProtKB-SubCell"/>
</dbReference>
<dbReference type="InterPro" id="IPR000699">
    <property type="entry name" value="RIH_dom"/>
</dbReference>
<keyword evidence="12 16" id="KW-0472">Membrane</keyword>
<dbReference type="GO" id="GO:0005220">
    <property type="term" value="F:inositol 1,4,5-trisphosphate-gated calcium channel activity"/>
    <property type="evidence" value="ECO:0007669"/>
    <property type="project" value="UniProtKB-UniRule"/>
</dbReference>
<evidence type="ECO:0000256" key="16">
    <source>
        <dbReference type="RuleBase" id="RU368044"/>
    </source>
</evidence>
<dbReference type="SUPFAM" id="SSF81665">
    <property type="entry name" value="Calcium ATPase, transmembrane domain M"/>
    <property type="match status" value="1"/>
</dbReference>
<evidence type="ECO:0000256" key="15">
    <source>
        <dbReference type="ARBA" id="ARBA00023303"/>
    </source>
</evidence>